<evidence type="ECO:0000313" key="2">
    <source>
        <dbReference type="Proteomes" id="UP000266152"/>
    </source>
</evidence>
<reference evidence="1 2" key="1">
    <citation type="journal article" date="2018" name="PLoS Pathog.">
        <title>Evolution of structural diversity of trichothecenes, a family of toxins produced by plant pathogenic and entomopathogenic fungi.</title>
        <authorList>
            <person name="Proctor R.H."/>
            <person name="McCormick S.P."/>
            <person name="Kim H.S."/>
            <person name="Cardoza R.E."/>
            <person name="Stanley A.M."/>
            <person name="Lindo L."/>
            <person name="Kelly A."/>
            <person name="Brown D.W."/>
            <person name="Lee T."/>
            <person name="Vaughan M.M."/>
            <person name="Alexander N.J."/>
            <person name="Busman M."/>
            <person name="Gutierrez S."/>
        </authorList>
    </citation>
    <scope>NUCLEOTIDE SEQUENCE [LARGE SCALE GENOMIC DNA]</scope>
    <source>
        <strain evidence="1 2">NRRL 3299</strain>
    </source>
</reference>
<dbReference type="Gene3D" id="3.10.450.50">
    <property type="match status" value="1"/>
</dbReference>
<dbReference type="InterPro" id="IPR032710">
    <property type="entry name" value="NTF2-like_dom_sf"/>
</dbReference>
<dbReference type="EMBL" id="PXOF01000041">
    <property type="protein sequence ID" value="RGP71548.1"/>
    <property type="molecule type" value="Genomic_DNA"/>
</dbReference>
<dbReference type="PANTHER" id="PTHR38436">
    <property type="entry name" value="POLYKETIDE CYCLASE SNOAL-LIKE DOMAIN"/>
    <property type="match status" value="1"/>
</dbReference>
<evidence type="ECO:0000313" key="1">
    <source>
        <dbReference type="EMBL" id="RGP71548.1"/>
    </source>
</evidence>
<keyword evidence="2" id="KW-1185">Reference proteome</keyword>
<dbReference type="GO" id="GO:0030638">
    <property type="term" value="P:polyketide metabolic process"/>
    <property type="evidence" value="ECO:0007669"/>
    <property type="project" value="InterPro"/>
</dbReference>
<dbReference type="AlphaFoldDB" id="A0A395SGN3"/>
<dbReference type="SUPFAM" id="SSF54427">
    <property type="entry name" value="NTF2-like"/>
    <property type="match status" value="1"/>
</dbReference>
<comment type="caution">
    <text evidence="1">The sequence shown here is derived from an EMBL/GenBank/DDBJ whole genome shotgun (WGS) entry which is preliminary data.</text>
</comment>
<proteinExistence type="predicted"/>
<sequence length="151" mass="16586">MASSNETPSNPKDLRDKMARFIEFINKGDESIGKEVVSESAVFHVPFGGEPLKGLGGYMQILGMMRSAYPDIQWSLEETVVEKDTVVARFHISGTHQGEFFGFPASGKQVRSQAMNIYRFSDGKIVEEYGLPDIFGMLVQIGAIAVPGPPK</sequence>
<dbReference type="Pfam" id="PF07366">
    <property type="entry name" value="SnoaL"/>
    <property type="match status" value="1"/>
</dbReference>
<evidence type="ECO:0008006" key="3">
    <source>
        <dbReference type="Google" id="ProtNLM"/>
    </source>
</evidence>
<gene>
    <name evidence="1" type="ORF">FSPOR_3254</name>
</gene>
<organism evidence="1 2">
    <name type="scientific">Fusarium sporotrichioides</name>
    <dbReference type="NCBI Taxonomy" id="5514"/>
    <lineage>
        <taxon>Eukaryota</taxon>
        <taxon>Fungi</taxon>
        <taxon>Dikarya</taxon>
        <taxon>Ascomycota</taxon>
        <taxon>Pezizomycotina</taxon>
        <taxon>Sordariomycetes</taxon>
        <taxon>Hypocreomycetidae</taxon>
        <taxon>Hypocreales</taxon>
        <taxon>Nectriaceae</taxon>
        <taxon>Fusarium</taxon>
    </lineage>
</organism>
<dbReference type="PANTHER" id="PTHR38436:SF1">
    <property type="entry name" value="ESTER CYCLASE"/>
    <property type="match status" value="1"/>
</dbReference>
<protein>
    <recommendedName>
        <fullName evidence="3">Ester cyclase</fullName>
    </recommendedName>
</protein>
<name>A0A395SGN3_FUSSP</name>
<dbReference type="InterPro" id="IPR009959">
    <property type="entry name" value="Cyclase_SnoaL-like"/>
</dbReference>
<accession>A0A395SGN3</accession>
<dbReference type="Proteomes" id="UP000266152">
    <property type="component" value="Unassembled WGS sequence"/>
</dbReference>